<evidence type="ECO:0000256" key="2">
    <source>
        <dbReference type="SAM" id="MobiDB-lite"/>
    </source>
</evidence>
<evidence type="ECO:0000313" key="5">
    <source>
        <dbReference type="Proteomes" id="UP000822688"/>
    </source>
</evidence>
<evidence type="ECO:0000313" key="4">
    <source>
        <dbReference type="EMBL" id="KAG0572103.1"/>
    </source>
</evidence>
<evidence type="ECO:0000259" key="3">
    <source>
        <dbReference type="PROSITE" id="PS50059"/>
    </source>
</evidence>
<dbReference type="SUPFAM" id="SSF54534">
    <property type="entry name" value="FKBP-like"/>
    <property type="match status" value="1"/>
</dbReference>
<feature type="domain" description="PPIase FKBP-type" evidence="3">
    <location>
        <begin position="147"/>
        <end position="265"/>
    </location>
</feature>
<name>A0A8T0HN46_CERPU</name>
<dbReference type="PROSITE" id="PS50059">
    <property type="entry name" value="FKBP_PPIASE"/>
    <property type="match status" value="1"/>
</dbReference>
<dbReference type="InterPro" id="IPR046357">
    <property type="entry name" value="PPIase_dom_sf"/>
</dbReference>
<dbReference type="GO" id="GO:0009543">
    <property type="term" value="C:chloroplast thylakoid lumen"/>
    <property type="evidence" value="ECO:0007669"/>
    <property type="project" value="TreeGrafter"/>
</dbReference>
<dbReference type="EMBL" id="CM026426">
    <property type="protein sequence ID" value="KAG0572103.1"/>
    <property type="molecule type" value="Genomic_DNA"/>
</dbReference>
<dbReference type="EC" id="5.2.1.8" evidence="1"/>
<dbReference type="PANTHER" id="PTHR47862:SF1">
    <property type="entry name" value="PEPTIDYL-PROLYL CIS-TRANS ISOMERASE FKBP18, CHLOROPLASTIC"/>
    <property type="match status" value="1"/>
</dbReference>
<dbReference type="FunFam" id="3.10.50.40:FF:000036">
    <property type="entry name" value="Peptidylprolyl isomerase"/>
    <property type="match status" value="1"/>
</dbReference>
<dbReference type="PANTHER" id="PTHR47862">
    <property type="entry name" value="PEPTIDYL-PROLYL CIS-TRANS ISOMERASE FKBP18, CHLOROPLASTIC"/>
    <property type="match status" value="1"/>
</dbReference>
<keyword evidence="1" id="KW-0697">Rotamase</keyword>
<reference evidence="4" key="1">
    <citation type="submission" date="2020-06" db="EMBL/GenBank/DDBJ databases">
        <title>WGS assembly of Ceratodon purpureus strain R40.</title>
        <authorList>
            <person name="Carey S.B."/>
            <person name="Jenkins J."/>
            <person name="Shu S."/>
            <person name="Lovell J.T."/>
            <person name="Sreedasyam A."/>
            <person name="Maumus F."/>
            <person name="Tiley G.P."/>
            <person name="Fernandez-Pozo N."/>
            <person name="Barry K."/>
            <person name="Chen C."/>
            <person name="Wang M."/>
            <person name="Lipzen A."/>
            <person name="Daum C."/>
            <person name="Saski C.A."/>
            <person name="Payton A.C."/>
            <person name="Mcbreen J.C."/>
            <person name="Conrad R.E."/>
            <person name="Kollar L.M."/>
            <person name="Olsson S."/>
            <person name="Huttunen S."/>
            <person name="Landis J.B."/>
            <person name="Wickett N.J."/>
            <person name="Johnson M.G."/>
            <person name="Rensing S.A."/>
            <person name="Grimwood J."/>
            <person name="Schmutz J."/>
            <person name="Mcdaniel S.F."/>
        </authorList>
    </citation>
    <scope>NUCLEOTIDE SEQUENCE</scope>
    <source>
        <strain evidence="4">R40</strain>
    </source>
</reference>
<dbReference type="Gene3D" id="3.10.50.40">
    <property type="match status" value="1"/>
</dbReference>
<comment type="catalytic activity">
    <reaction evidence="1">
        <text>[protein]-peptidylproline (omega=180) = [protein]-peptidylproline (omega=0)</text>
        <dbReference type="Rhea" id="RHEA:16237"/>
        <dbReference type="Rhea" id="RHEA-COMP:10747"/>
        <dbReference type="Rhea" id="RHEA-COMP:10748"/>
        <dbReference type="ChEBI" id="CHEBI:83833"/>
        <dbReference type="ChEBI" id="CHEBI:83834"/>
        <dbReference type="EC" id="5.2.1.8"/>
    </reaction>
</comment>
<organism evidence="4 5">
    <name type="scientific">Ceratodon purpureus</name>
    <name type="common">Fire moss</name>
    <name type="synonym">Dicranum purpureum</name>
    <dbReference type="NCBI Taxonomy" id="3225"/>
    <lineage>
        <taxon>Eukaryota</taxon>
        <taxon>Viridiplantae</taxon>
        <taxon>Streptophyta</taxon>
        <taxon>Embryophyta</taxon>
        <taxon>Bryophyta</taxon>
        <taxon>Bryophytina</taxon>
        <taxon>Bryopsida</taxon>
        <taxon>Dicranidae</taxon>
        <taxon>Pseudoditrichales</taxon>
        <taxon>Ditrichaceae</taxon>
        <taxon>Ceratodon</taxon>
    </lineage>
</organism>
<keyword evidence="1" id="KW-0413">Isomerase</keyword>
<dbReference type="Pfam" id="PF00254">
    <property type="entry name" value="FKBP_C"/>
    <property type="match status" value="1"/>
</dbReference>
<comment type="caution">
    <text evidence="4">The sequence shown here is derived from an EMBL/GenBank/DDBJ whole genome shotgun (WGS) entry which is preliminary data.</text>
</comment>
<dbReference type="InterPro" id="IPR001179">
    <property type="entry name" value="PPIase_FKBP_dom"/>
</dbReference>
<protein>
    <recommendedName>
        <fullName evidence="1">peptidylprolyl isomerase</fullName>
        <ecNumber evidence="1">5.2.1.8</ecNumber>
    </recommendedName>
</protein>
<evidence type="ECO:0000256" key="1">
    <source>
        <dbReference type="PROSITE-ProRule" id="PRU00277"/>
    </source>
</evidence>
<keyword evidence="5" id="KW-1185">Reference proteome</keyword>
<dbReference type="InterPro" id="IPR044180">
    <property type="entry name" value="FKBP18-like"/>
</dbReference>
<feature type="region of interest" description="Disordered" evidence="2">
    <location>
        <begin position="1"/>
        <end position="26"/>
    </location>
</feature>
<sequence length="273" mass="28867">MASVLSLPRLPLSSPTTSSSRLASSQSAACNSRYPIRRSIGSERARLPDLAVGRNVAMGAARCCSGDEQGATSGSGRDEATLGRREAVLSAAFGAAVLGGFGGSGGEAMARDRRNRKEVAPGDYLTSDTGIKYFDVEEGKGALAEKGGTVMVHFDCVYRSITAVSSRESKILAGNRTIAEPYELTVGAEPGRERKRDFIENANGLFSAQASPKPPPALYAITEGMRVGGKRTVIVTPELGYGQRGLNEIPPGATFDLNIELLEVRKPQNEKSK</sequence>
<dbReference type="AlphaFoldDB" id="A0A8T0HN46"/>
<dbReference type="GO" id="GO:0003755">
    <property type="term" value="F:peptidyl-prolyl cis-trans isomerase activity"/>
    <property type="evidence" value="ECO:0007669"/>
    <property type="project" value="UniProtKB-KW"/>
</dbReference>
<proteinExistence type="predicted"/>
<gene>
    <name evidence="4" type="ORF">KC19_VG068700</name>
</gene>
<accession>A0A8T0HN46</accession>
<dbReference type="Proteomes" id="UP000822688">
    <property type="component" value="Chromosome V"/>
</dbReference>